<dbReference type="HAMAP" id="MF_00480_A">
    <property type="entry name" value="Ribosomal_uS7_A"/>
    <property type="match status" value="1"/>
</dbReference>
<evidence type="ECO:0000256" key="5">
    <source>
        <dbReference type="ARBA" id="ARBA00023274"/>
    </source>
</evidence>
<dbReference type="InterPro" id="IPR036823">
    <property type="entry name" value="Ribosomal_uS7_dom_sf"/>
</dbReference>
<dbReference type="Pfam" id="PF00177">
    <property type="entry name" value="Ribosomal_S7"/>
    <property type="match status" value="1"/>
</dbReference>
<dbReference type="CDD" id="cd14867">
    <property type="entry name" value="uS7_Eukaryote"/>
    <property type="match status" value="1"/>
</dbReference>
<dbReference type="EMBL" id="CCXY01000100">
    <property type="protein sequence ID" value="CEG12037.1"/>
    <property type="molecule type" value="Genomic_DNA"/>
</dbReference>
<protein>
    <submittedName>
        <fullName evidence="7">30S ribosomal protein S7</fullName>
    </submittedName>
</protein>
<dbReference type="AlphaFoldDB" id="A0A098E7P6"/>
<dbReference type="InterPro" id="IPR026018">
    <property type="entry name" value="Ribosomal_uS7_arc"/>
</dbReference>
<dbReference type="GO" id="GO:0003735">
    <property type="term" value="F:structural constituent of ribosome"/>
    <property type="evidence" value="ECO:0007669"/>
    <property type="project" value="InterPro"/>
</dbReference>
<dbReference type="Gene3D" id="1.10.455.10">
    <property type="entry name" value="Ribosomal protein S7 domain"/>
    <property type="match status" value="1"/>
</dbReference>
<gene>
    <name evidence="7" type="primary">rps</name>
    <name evidence="7" type="ORF">MSIBF_A1890006</name>
</gene>
<keyword evidence="5" id="KW-0687">Ribonucleoprotein</keyword>
<dbReference type="NCBIfam" id="TIGR01028">
    <property type="entry name" value="uS7_euk_arch"/>
    <property type="match status" value="1"/>
</dbReference>
<keyword evidence="3" id="KW-0694">RNA-binding</keyword>
<keyword evidence="4 7" id="KW-0689">Ribosomal protein</keyword>
<accession>A0A098E7P6</accession>
<evidence type="ECO:0000256" key="4">
    <source>
        <dbReference type="ARBA" id="ARBA00022980"/>
    </source>
</evidence>
<dbReference type="PIRSF" id="PIRSF002122">
    <property type="entry name" value="RPS7p_RPS7a_RPS5e_RPS7o"/>
    <property type="match status" value="1"/>
</dbReference>
<keyword evidence="2" id="KW-0699">rRNA-binding</keyword>
<dbReference type="GO" id="GO:0015935">
    <property type="term" value="C:small ribosomal subunit"/>
    <property type="evidence" value="ECO:0007669"/>
    <property type="project" value="InterPro"/>
</dbReference>
<dbReference type="InterPro" id="IPR005716">
    <property type="entry name" value="Ribosomal_uS7_euk/arc"/>
</dbReference>
<dbReference type="GO" id="GO:0006412">
    <property type="term" value="P:translation"/>
    <property type="evidence" value="ECO:0007669"/>
    <property type="project" value="InterPro"/>
</dbReference>
<evidence type="ECO:0000259" key="6">
    <source>
        <dbReference type="Pfam" id="PF00177"/>
    </source>
</evidence>
<evidence type="ECO:0000313" key="7">
    <source>
        <dbReference type="EMBL" id="CEG12037.1"/>
    </source>
</evidence>
<name>A0A098E7P6_9ZZZZ</name>
<dbReference type="GO" id="GO:0019843">
    <property type="term" value="F:rRNA binding"/>
    <property type="evidence" value="ECO:0007669"/>
    <property type="project" value="UniProtKB-KW"/>
</dbReference>
<sequence length="203" mass="22516">MEVSALKLFGRWDYAVEVKDMGLKRYINLNQRDIPITHGKFANKQFGKANVNVVERLANKLMRSGQGAKKMAGKYLRGRGNTGNKLNALKIVENAFELIEKKTKKNPVQVLVDALQNTGPSEETTSIIYGGIRYHQAIDASALRRLDFALKNLALGAFARSFNVKTSVEEALADEIVLAANNDTKSFAVSRKEETERIAASSR</sequence>
<organism evidence="7">
    <name type="scientific">groundwater metagenome</name>
    <dbReference type="NCBI Taxonomy" id="717931"/>
    <lineage>
        <taxon>unclassified sequences</taxon>
        <taxon>metagenomes</taxon>
        <taxon>ecological metagenomes</taxon>
    </lineage>
</organism>
<dbReference type="InterPro" id="IPR023798">
    <property type="entry name" value="Ribosomal_uS7_dom"/>
</dbReference>
<feature type="domain" description="Small ribosomal subunit protein uS7" evidence="6">
    <location>
        <begin position="40"/>
        <end position="203"/>
    </location>
</feature>
<evidence type="ECO:0000256" key="2">
    <source>
        <dbReference type="ARBA" id="ARBA00022730"/>
    </source>
</evidence>
<dbReference type="NCBIfam" id="NF003106">
    <property type="entry name" value="PRK04027.1"/>
    <property type="match status" value="1"/>
</dbReference>
<dbReference type="InterPro" id="IPR000235">
    <property type="entry name" value="Ribosomal_uS7"/>
</dbReference>
<proteinExistence type="inferred from homology"/>
<evidence type="ECO:0000256" key="3">
    <source>
        <dbReference type="ARBA" id="ARBA00022884"/>
    </source>
</evidence>
<reference evidence="7" key="1">
    <citation type="submission" date="2014-09" db="EMBL/GenBank/DDBJ databases">
        <authorList>
            <person name="Probst J Alexander"/>
        </authorList>
    </citation>
    <scope>NUCLEOTIDE SEQUENCE</scope>
</reference>
<dbReference type="SUPFAM" id="SSF47973">
    <property type="entry name" value="Ribosomal protein S7"/>
    <property type="match status" value="1"/>
</dbReference>
<dbReference type="PANTHER" id="PTHR11205">
    <property type="entry name" value="RIBOSOMAL PROTEIN S7"/>
    <property type="match status" value="1"/>
</dbReference>
<comment type="similarity">
    <text evidence="1">Belongs to the universal ribosomal protein uS7 family.</text>
</comment>
<evidence type="ECO:0000256" key="1">
    <source>
        <dbReference type="ARBA" id="ARBA00007151"/>
    </source>
</evidence>